<feature type="transmembrane region" description="Helical" evidence="2">
    <location>
        <begin position="440"/>
        <end position="464"/>
    </location>
</feature>
<sequence>MAAAPNSPDSPRNNRSVGFEEETLPLSHGSSTSTGHKWVSRAHRSRTDVTHVESRAFRHTSIVKRPQALHYKRIDDPNSNGYPLLERKLTKAMSNSSESSGGDEEERSTDDLLKQISRLDLFVDLVWIGIVANLSATFSGQAFTDSGVGIGPAILEFMLLFVPIWRTWDHLRAFCINFFVDDILQRNFIVWILILSVLYGINAPFAFDAQGEGGKSSLTLLIVVYLILRFSFLAANVAQAFFIPYLRRQTLFKFCATIVSSALWIAAIYVHYPAKIGLLIAANAIEHPVDIFLASPIADAWLTPGWKRSTHVDHYVERHEGFFIIIIGEGVFRLIEGSPSGWGLNERTGTVIIALVMYYLLHWLYFNGDHTKQFVHALRRTWWKPVLWQALHVFMFASLLILAASTLFLVEHQNAKIHSSDDAPTVERRAEEEAEPAAKAAIYAIWSASVNLSCVILFMTCISLLNRPLDKPKTLLVNSRWIRIGGRLPIIVIICCLPLIKSLTASMWIGIVVCLLYAVSFWEWIAGLERNWKLLEPKDE</sequence>
<feature type="transmembrane region" description="Helical" evidence="2">
    <location>
        <begin position="250"/>
        <end position="272"/>
    </location>
</feature>
<feature type="transmembrane region" description="Helical" evidence="2">
    <location>
        <begin position="484"/>
        <end position="500"/>
    </location>
</feature>
<feature type="transmembrane region" description="Helical" evidence="2">
    <location>
        <begin position="121"/>
        <end position="143"/>
    </location>
</feature>
<comment type="caution">
    <text evidence="3">The sequence shown here is derived from an EMBL/GenBank/DDBJ whole genome shotgun (WGS) entry which is preliminary data.</text>
</comment>
<dbReference type="PANTHER" id="PTHR36840:SF1">
    <property type="entry name" value="BLL5714 PROTEIN"/>
    <property type="match status" value="1"/>
</dbReference>
<gene>
    <name evidence="3" type="ORF">LCER1_G000560</name>
</gene>
<protein>
    <recommendedName>
        <fullName evidence="5">Low temperature requirement protein A</fullName>
    </recommendedName>
</protein>
<evidence type="ECO:0000256" key="2">
    <source>
        <dbReference type="SAM" id="Phobius"/>
    </source>
</evidence>
<feature type="transmembrane region" description="Helical" evidence="2">
    <location>
        <begin position="188"/>
        <end position="207"/>
    </location>
</feature>
<feature type="transmembrane region" description="Helical" evidence="2">
    <location>
        <begin position="348"/>
        <end position="366"/>
    </location>
</feature>
<feature type="transmembrane region" description="Helical" evidence="2">
    <location>
        <begin position="149"/>
        <end position="168"/>
    </location>
</feature>
<feature type="transmembrane region" description="Helical" evidence="2">
    <location>
        <begin position="506"/>
        <end position="525"/>
    </location>
</feature>
<feature type="compositionally biased region" description="Polar residues" evidence="1">
    <location>
        <begin position="7"/>
        <end position="16"/>
    </location>
</feature>
<keyword evidence="2" id="KW-0472">Membrane</keyword>
<accession>A0A7D8YUG7</accession>
<proteinExistence type="predicted"/>
<evidence type="ECO:0008006" key="5">
    <source>
        <dbReference type="Google" id="ProtNLM"/>
    </source>
</evidence>
<reference evidence="3 4" key="1">
    <citation type="submission" date="2018-05" db="EMBL/GenBank/DDBJ databases">
        <title>Whole genome sequencing for identification of molecular markers to develop diagnostic detection tools for the regulated plant pathogen Lachnellula willkommii.</title>
        <authorList>
            <person name="Giroux E."/>
            <person name="Bilodeau G."/>
        </authorList>
    </citation>
    <scope>NUCLEOTIDE SEQUENCE [LARGE SCALE GENOMIC DNA]</scope>
    <source>
        <strain evidence="3 4">CBS 625.97</strain>
    </source>
</reference>
<evidence type="ECO:0000313" key="3">
    <source>
        <dbReference type="EMBL" id="TVY58789.1"/>
    </source>
</evidence>
<feature type="transmembrane region" description="Helical" evidence="2">
    <location>
        <begin position="219"/>
        <end position="238"/>
    </location>
</feature>
<feature type="region of interest" description="Disordered" evidence="1">
    <location>
        <begin position="1"/>
        <end position="45"/>
    </location>
</feature>
<dbReference type="AlphaFoldDB" id="A0A7D8YUG7"/>
<evidence type="ECO:0000313" key="4">
    <source>
        <dbReference type="Proteomes" id="UP000481288"/>
    </source>
</evidence>
<keyword evidence="2" id="KW-1133">Transmembrane helix</keyword>
<keyword evidence="4" id="KW-1185">Reference proteome</keyword>
<dbReference type="Pfam" id="PF06772">
    <property type="entry name" value="LtrA"/>
    <property type="match status" value="1"/>
</dbReference>
<dbReference type="PANTHER" id="PTHR36840">
    <property type="entry name" value="BLL5714 PROTEIN"/>
    <property type="match status" value="1"/>
</dbReference>
<dbReference type="EMBL" id="QGMG01000026">
    <property type="protein sequence ID" value="TVY58789.1"/>
    <property type="molecule type" value="Genomic_DNA"/>
</dbReference>
<name>A0A7D8YUG7_9HELO</name>
<dbReference type="OrthoDB" id="191995at2759"/>
<dbReference type="Proteomes" id="UP000481288">
    <property type="component" value="Unassembled WGS sequence"/>
</dbReference>
<keyword evidence="2" id="KW-0812">Transmembrane</keyword>
<feature type="transmembrane region" description="Helical" evidence="2">
    <location>
        <begin position="386"/>
        <end position="410"/>
    </location>
</feature>
<dbReference type="InterPro" id="IPR010640">
    <property type="entry name" value="Low_temperature_requirement_A"/>
</dbReference>
<evidence type="ECO:0000256" key="1">
    <source>
        <dbReference type="SAM" id="MobiDB-lite"/>
    </source>
</evidence>
<organism evidence="3 4">
    <name type="scientific">Lachnellula cervina</name>
    <dbReference type="NCBI Taxonomy" id="1316786"/>
    <lineage>
        <taxon>Eukaryota</taxon>
        <taxon>Fungi</taxon>
        <taxon>Dikarya</taxon>
        <taxon>Ascomycota</taxon>
        <taxon>Pezizomycotina</taxon>
        <taxon>Leotiomycetes</taxon>
        <taxon>Helotiales</taxon>
        <taxon>Lachnaceae</taxon>
        <taxon>Lachnellula</taxon>
    </lineage>
</organism>